<dbReference type="PANTHER" id="PTHR22872:SF2">
    <property type="entry name" value="INHIBITOR OF BRUTON TYROSINE KINASE"/>
    <property type="match status" value="1"/>
</dbReference>
<dbReference type="InterPro" id="IPR051625">
    <property type="entry name" value="Signaling_Regulatory_Domain"/>
</dbReference>
<dbReference type="SUPFAM" id="SSF50985">
    <property type="entry name" value="RCC1/BLIP-II"/>
    <property type="match status" value="1"/>
</dbReference>
<gene>
    <name evidence="5" type="ORF">INT45_000467</name>
</gene>
<feature type="compositionally biased region" description="Basic and acidic residues" evidence="4">
    <location>
        <begin position="13"/>
        <end position="23"/>
    </location>
</feature>
<evidence type="ECO:0000256" key="2">
    <source>
        <dbReference type="PROSITE-ProRule" id="PRU00023"/>
    </source>
</evidence>
<feature type="repeat" description="RCC1" evidence="3">
    <location>
        <begin position="301"/>
        <end position="357"/>
    </location>
</feature>
<protein>
    <submittedName>
        <fullName evidence="5">Uncharacterized protein</fullName>
    </submittedName>
</protein>
<dbReference type="InterPro" id="IPR002110">
    <property type="entry name" value="Ankyrin_rpt"/>
</dbReference>
<feature type="repeat" description="ANK" evidence="2">
    <location>
        <begin position="89"/>
        <end position="113"/>
    </location>
</feature>
<dbReference type="InterPro" id="IPR000408">
    <property type="entry name" value="Reg_chr_condens"/>
</dbReference>
<keyword evidence="1" id="KW-0677">Repeat</keyword>
<reference evidence="5 6" key="1">
    <citation type="submission" date="2020-12" db="EMBL/GenBank/DDBJ databases">
        <title>Metabolic potential, ecology and presence of endohyphal bacteria is reflected in genomic diversity of Mucoromycotina.</title>
        <authorList>
            <person name="Muszewska A."/>
            <person name="Okrasinska A."/>
            <person name="Steczkiewicz K."/>
            <person name="Drgas O."/>
            <person name="Orlowska M."/>
            <person name="Perlinska-Lenart U."/>
            <person name="Aleksandrzak-Piekarczyk T."/>
            <person name="Szatraj K."/>
            <person name="Zielenkiewicz U."/>
            <person name="Pilsyk S."/>
            <person name="Malc E."/>
            <person name="Mieczkowski P."/>
            <person name="Kruszewska J.S."/>
            <person name="Biernat P."/>
            <person name="Pawlowska J."/>
        </authorList>
    </citation>
    <scope>NUCLEOTIDE SEQUENCE [LARGE SCALE GENOMIC DNA]</scope>
    <source>
        <strain evidence="5 6">CBS 142.35</strain>
    </source>
</reference>
<dbReference type="OrthoDB" id="1893551at2759"/>
<feature type="non-terminal residue" evidence="5">
    <location>
        <position position="1"/>
    </location>
</feature>
<evidence type="ECO:0000313" key="6">
    <source>
        <dbReference type="Proteomes" id="UP000646827"/>
    </source>
</evidence>
<feature type="non-terminal residue" evidence="5">
    <location>
        <position position="398"/>
    </location>
</feature>
<dbReference type="PROSITE" id="PS50297">
    <property type="entry name" value="ANK_REP_REGION"/>
    <property type="match status" value="1"/>
</dbReference>
<dbReference type="Gene3D" id="1.25.40.20">
    <property type="entry name" value="Ankyrin repeat-containing domain"/>
    <property type="match status" value="1"/>
</dbReference>
<dbReference type="PANTHER" id="PTHR22872">
    <property type="entry name" value="BTK-BINDING PROTEIN-RELATED"/>
    <property type="match status" value="1"/>
</dbReference>
<dbReference type="PROSITE" id="PS50088">
    <property type="entry name" value="ANK_REPEAT"/>
    <property type="match status" value="1"/>
</dbReference>
<sequence length="398" mass="44714">NTASISSNNKNNDNNKNDNKYDPQQRQQHYRQFFQRYSKTTGQKQFNINKRSIRGRTALHCAATWNRKHIAKILIDCPLVNINIQDRENGWTALHRALYMGNLEIALLLLQRGDADISIKDWEGLRPLELLSITLDNFPVQASVDPQDYNNGSGRGDDVEDKEFDVEVNIIGKEKPLRSGGTDLYSWGSNTNYLLGHRDSENRTNPEHIHLDHLESQQQTNSIMQRPIVLIQSVKMSKNHMAILTSESRHNLLLCGFGRGGRLGSGSEIDAQLIPTPVQWPERIIVVALGRDHTVGVSERGNVITFGSNEYGQLGTGHETEDMQQLVPHKIQAPSLKKQKIVGAAASTIHSVVYTQTDLFTFGYNKGQLGYHAVGDDVRQVNPRKVALNNKIKQVVAI</sequence>
<evidence type="ECO:0000256" key="3">
    <source>
        <dbReference type="PROSITE-ProRule" id="PRU00235"/>
    </source>
</evidence>
<proteinExistence type="predicted"/>
<dbReference type="EMBL" id="JAEPRB010000073">
    <property type="protein sequence ID" value="KAG2222852.1"/>
    <property type="molecule type" value="Genomic_DNA"/>
</dbReference>
<name>A0A8H7S6Z0_9FUNG</name>
<accession>A0A8H7S6Z0</accession>
<feature type="repeat" description="RCC1" evidence="3">
    <location>
        <begin position="250"/>
        <end position="300"/>
    </location>
</feature>
<dbReference type="PRINTS" id="PR00633">
    <property type="entry name" value="RCCNDNSATION"/>
</dbReference>
<dbReference type="InterPro" id="IPR036770">
    <property type="entry name" value="Ankyrin_rpt-contain_sf"/>
</dbReference>
<evidence type="ECO:0000313" key="5">
    <source>
        <dbReference type="EMBL" id="KAG2222852.1"/>
    </source>
</evidence>
<feature type="region of interest" description="Disordered" evidence="4">
    <location>
        <begin position="1"/>
        <end position="27"/>
    </location>
</feature>
<feature type="repeat" description="RCC1" evidence="3">
    <location>
        <begin position="182"/>
        <end position="247"/>
    </location>
</feature>
<organism evidence="5 6">
    <name type="scientific">Circinella minor</name>
    <dbReference type="NCBI Taxonomy" id="1195481"/>
    <lineage>
        <taxon>Eukaryota</taxon>
        <taxon>Fungi</taxon>
        <taxon>Fungi incertae sedis</taxon>
        <taxon>Mucoromycota</taxon>
        <taxon>Mucoromycotina</taxon>
        <taxon>Mucoromycetes</taxon>
        <taxon>Mucorales</taxon>
        <taxon>Lichtheimiaceae</taxon>
        <taxon>Circinella</taxon>
    </lineage>
</organism>
<dbReference type="Proteomes" id="UP000646827">
    <property type="component" value="Unassembled WGS sequence"/>
</dbReference>
<comment type="caution">
    <text evidence="5">The sequence shown here is derived from an EMBL/GenBank/DDBJ whole genome shotgun (WGS) entry which is preliminary data.</text>
</comment>
<keyword evidence="6" id="KW-1185">Reference proteome</keyword>
<dbReference type="SMART" id="SM00248">
    <property type="entry name" value="ANK"/>
    <property type="match status" value="2"/>
</dbReference>
<dbReference type="AlphaFoldDB" id="A0A8H7S6Z0"/>
<dbReference type="Gene3D" id="2.130.10.30">
    <property type="entry name" value="Regulator of chromosome condensation 1/beta-lactamase-inhibitor protein II"/>
    <property type="match status" value="1"/>
</dbReference>
<dbReference type="InterPro" id="IPR009091">
    <property type="entry name" value="RCC1/BLIP-II"/>
</dbReference>
<evidence type="ECO:0000256" key="4">
    <source>
        <dbReference type="SAM" id="MobiDB-lite"/>
    </source>
</evidence>
<dbReference type="PROSITE" id="PS50012">
    <property type="entry name" value="RCC1_3"/>
    <property type="match status" value="3"/>
</dbReference>
<keyword evidence="2" id="KW-0040">ANK repeat</keyword>
<dbReference type="Pfam" id="PF00415">
    <property type="entry name" value="RCC1"/>
    <property type="match status" value="3"/>
</dbReference>
<dbReference type="SUPFAM" id="SSF48403">
    <property type="entry name" value="Ankyrin repeat"/>
    <property type="match status" value="1"/>
</dbReference>
<evidence type="ECO:0000256" key="1">
    <source>
        <dbReference type="ARBA" id="ARBA00022737"/>
    </source>
</evidence>
<dbReference type="Pfam" id="PF12796">
    <property type="entry name" value="Ank_2"/>
    <property type="match status" value="1"/>
</dbReference>